<dbReference type="GO" id="GO:0003730">
    <property type="term" value="F:mRNA 3'-UTR binding"/>
    <property type="evidence" value="ECO:0007669"/>
    <property type="project" value="TreeGrafter"/>
</dbReference>
<evidence type="ECO:0000313" key="2">
    <source>
        <dbReference type="EMBL" id="CAD7435269.1"/>
    </source>
</evidence>
<dbReference type="InterPro" id="IPR002885">
    <property type="entry name" value="PPR_rpt"/>
</dbReference>
<evidence type="ECO:0008006" key="3">
    <source>
        <dbReference type="Google" id="ProtNLM"/>
    </source>
</evidence>
<dbReference type="Gene3D" id="1.25.40.10">
    <property type="entry name" value="Tetratricopeptide repeat domain"/>
    <property type="match status" value="1"/>
</dbReference>
<dbReference type="GO" id="GO:0005739">
    <property type="term" value="C:mitochondrion"/>
    <property type="evidence" value="ECO:0007669"/>
    <property type="project" value="TreeGrafter"/>
</dbReference>
<reference evidence="2" key="1">
    <citation type="submission" date="2020-11" db="EMBL/GenBank/DDBJ databases">
        <authorList>
            <person name="Tran Van P."/>
        </authorList>
    </citation>
    <scope>NUCLEOTIDE SEQUENCE</scope>
</reference>
<protein>
    <recommendedName>
        <fullName evidence="3">Pentatricopeptide repeat-containing protein</fullName>
    </recommendedName>
</protein>
<name>A0A7R9ELK6_9NEOP</name>
<accession>A0A7R9ELK6</accession>
<dbReference type="InterPro" id="IPR033490">
    <property type="entry name" value="LRP130"/>
</dbReference>
<dbReference type="GO" id="GO:0070129">
    <property type="term" value="P:regulation of mitochondrial translation"/>
    <property type="evidence" value="ECO:0007669"/>
    <property type="project" value="TreeGrafter"/>
</dbReference>
<dbReference type="GO" id="GO:0005634">
    <property type="term" value="C:nucleus"/>
    <property type="evidence" value="ECO:0007669"/>
    <property type="project" value="TreeGrafter"/>
</dbReference>
<dbReference type="EMBL" id="OB799466">
    <property type="protein sequence ID" value="CAD7435269.1"/>
    <property type="molecule type" value="Genomic_DNA"/>
</dbReference>
<dbReference type="PROSITE" id="PS51375">
    <property type="entry name" value="PPR"/>
    <property type="match status" value="1"/>
</dbReference>
<dbReference type="InterPro" id="IPR011990">
    <property type="entry name" value="TPR-like_helical_dom_sf"/>
</dbReference>
<evidence type="ECO:0000256" key="1">
    <source>
        <dbReference type="PROSITE-ProRule" id="PRU00708"/>
    </source>
</evidence>
<proteinExistence type="predicted"/>
<dbReference type="NCBIfam" id="TIGR00756">
    <property type="entry name" value="PPR"/>
    <property type="match status" value="1"/>
</dbReference>
<sequence length="179" mass="19933">MGLKSILGRHVGTYKEMVHNSSHGHARGVEKALLILERDVKQLKRIFKADLHHILQDILVQGLNTGDTQPGVLLVQCCGDLIPDMKPSDRLNLVHQVWETLEKLGESMFWSRPVSLDQFLSNMVGAQPNEETYHLLLKCVCEVGDIETATKVISVMKEKGFPASEPVFNTLILGHARSG</sequence>
<feature type="repeat" description="PPR" evidence="1">
    <location>
        <begin position="129"/>
        <end position="163"/>
    </location>
</feature>
<gene>
    <name evidence="2" type="ORF">TMSB3V08_LOCUS11916</name>
</gene>
<organism evidence="2">
    <name type="scientific">Timema monikensis</name>
    <dbReference type="NCBI Taxonomy" id="170555"/>
    <lineage>
        <taxon>Eukaryota</taxon>
        <taxon>Metazoa</taxon>
        <taxon>Ecdysozoa</taxon>
        <taxon>Arthropoda</taxon>
        <taxon>Hexapoda</taxon>
        <taxon>Insecta</taxon>
        <taxon>Pterygota</taxon>
        <taxon>Neoptera</taxon>
        <taxon>Polyneoptera</taxon>
        <taxon>Phasmatodea</taxon>
        <taxon>Timematodea</taxon>
        <taxon>Timematoidea</taxon>
        <taxon>Timematidae</taxon>
        <taxon>Timema</taxon>
    </lineage>
</organism>
<dbReference type="AlphaFoldDB" id="A0A7R9ELK6"/>
<dbReference type="PANTHER" id="PTHR46669:SF1">
    <property type="entry name" value="LEUCINE-RICH PPR MOTIF-CONTAINING PROTEIN, MITOCHONDRIAL"/>
    <property type="match status" value="1"/>
</dbReference>
<dbReference type="PANTHER" id="PTHR46669">
    <property type="entry name" value="LEUCINE-RICH PPR MOTIF-CONTAINING PROTEIN, MITOCHONDRIAL"/>
    <property type="match status" value="1"/>
</dbReference>